<dbReference type="GO" id="GO:0007596">
    <property type="term" value="P:blood coagulation"/>
    <property type="evidence" value="ECO:0007669"/>
    <property type="project" value="InterPro"/>
</dbReference>
<keyword evidence="2" id="KW-0964">Secreted</keyword>
<dbReference type="PRINTS" id="PR00018">
    <property type="entry name" value="KRINGLE"/>
</dbReference>
<dbReference type="InterPro" id="IPR013806">
    <property type="entry name" value="Kringle-like"/>
</dbReference>
<dbReference type="PIRSF" id="PIRSF001143">
    <property type="entry name" value="Factor_X"/>
    <property type="match status" value="1"/>
</dbReference>
<dbReference type="GO" id="GO:0005615">
    <property type="term" value="C:extracellular space"/>
    <property type="evidence" value="ECO:0007669"/>
    <property type="project" value="TreeGrafter"/>
</dbReference>
<feature type="disulfide bond" evidence="15">
    <location>
        <begin position="108"/>
        <end position="118"/>
    </location>
</feature>
<evidence type="ECO:0000256" key="5">
    <source>
        <dbReference type="ARBA" id="ARBA00022670"/>
    </source>
</evidence>
<dbReference type="Proteomes" id="UP000823561">
    <property type="component" value="Chromosome 22"/>
</dbReference>
<dbReference type="InterPro" id="IPR000742">
    <property type="entry name" value="EGF"/>
</dbReference>
<dbReference type="PROSITE" id="PS50026">
    <property type="entry name" value="EGF_3"/>
    <property type="match status" value="3"/>
</dbReference>
<accession>A0AAV6FIJ6</accession>
<dbReference type="EMBL" id="JADWDJ010000022">
    <property type="protein sequence ID" value="KAG5262638.1"/>
    <property type="molecule type" value="Genomic_DNA"/>
</dbReference>
<evidence type="ECO:0000256" key="11">
    <source>
        <dbReference type="ARBA" id="ARBA00023180"/>
    </source>
</evidence>
<dbReference type="InterPro" id="IPR018114">
    <property type="entry name" value="TRYPSIN_HIS"/>
</dbReference>
<protein>
    <recommendedName>
        <fullName evidence="13">trypsin</fullName>
        <ecNumber evidence="13">3.4.21.4</ecNumber>
    </recommendedName>
</protein>
<dbReference type="Gene3D" id="2.40.20.10">
    <property type="entry name" value="Plasminogen Kringle 4"/>
    <property type="match status" value="1"/>
</dbReference>
<evidence type="ECO:0000256" key="1">
    <source>
        <dbReference type="ARBA" id="ARBA00004239"/>
    </source>
</evidence>
<comment type="caution">
    <text evidence="22">The sequence shown here is derived from an EMBL/GenBank/DDBJ whole genome shotgun (WGS) entry which is preliminary data.</text>
</comment>
<evidence type="ECO:0000256" key="8">
    <source>
        <dbReference type="ARBA" id="ARBA00022801"/>
    </source>
</evidence>
<evidence type="ECO:0000256" key="7">
    <source>
        <dbReference type="ARBA" id="ARBA00022737"/>
    </source>
</evidence>
<dbReference type="CDD" id="cd00108">
    <property type="entry name" value="KR"/>
    <property type="match status" value="1"/>
</dbReference>
<dbReference type="GO" id="GO:0005509">
    <property type="term" value="F:calcium ion binding"/>
    <property type="evidence" value="ECO:0007669"/>
    <property type="project" value="InterPro"/>
</dbReference>
<feature type="disulfide bond" evidence="15">
    <location>
        <begin position="92"/>
        <end position="101"/>
    </location>
</feature>
<dbReference type="PROSITE" id="PS00022">
    <property type="entry name" value="EGF_1"/>
    <property type="match status" value="3"/>
</dbReference>
<dbReference type="PRINTS" id="PR00722">
    <property type="entry name" value="CHYMOTRYPSIN"/>
</dbReference>
<dbReference type="PROSITE" id="PS00135">
    <property type="entry name" value="TRYPSIN_SER"/>
    <property type="match status" value="1"/>
</dbReference>
<dbReference type="GO" id="GO:0006508">
    <property type="term" value="P:proteolysis"/>
    <property type="evidence" value="ECO:0007669"/>
    <property type="project" value="UniProtKB-KW"/>
</dbReference>
<dbReference type="PROSITE" id="PS50240">
    <property type="entry name" value="TRYPSIN_DOM"/>
    <property type="match status" value="1"/>
</dbReference>
<evidence type="ECO:0000313" key="22">
    <source>
        <dbReference type="EMBL" id="KAG5262638.1"/>
    </source>
</evidence>
<comment type="catalytic activity">
    <reaction evidence="12">
        <text>Preferential cleavage: Arg-|-Xaa, Lys-|-Xaa.</text>
        <dbReference type="EC" id="3.4.21.4"/>
    </reaction>
</comment>
<feature type="domain" description="EGF-like" evidence="19">
    <location>
        <begin position="142"/>
        <end position="180"/>
    </location>
</feature>
<evidence type="ECO:0000256" key="10">
    <source>
        <dbReference type="ARBA" id="ARBA00023157"/>
    </source>
</evidence>
<dbReference type="InterPro" id="IPR033116">
    <property type="entry name" value="TRYPSIN_SER"/>
</dbReference>
<gene>
    <name evidence="22" type="ORF">AALO_G00277200</name>
</gene>
<dbReference type="FunFam" id="2.10.25.10:FF:000321">
    <property type="entry name" value="Protein delta homolog 1"/>
    <property type="match status" value="1"/>
</dbReference>
<feature type="active site" description="Charge relay system" evidence="14">
    <location>
        <position position="352"/>
    </location>
</feature>
<dbReference type="PROSITE" id="PS00021">
    <property type="entry name" value="KRINGLE_1"/>
    <property type="match status" value="1"/>
</dbReference>
<evidence type="ECO:0000256" key="6">
    <source>
        <dbReference type="ARBA" id="ARBA00022729"/>
    </source>
</evidence>
<keyword evidence="6 18" id="KW-0732">Signal</keyword>
<keyword evidence="23" id="KW-1185">Reference proteome</keyword>
<dbReference type="InterPro" id="IPR001254">
    <property type="entry name" value="Trypsin_dom"/>
</dbReference>
<proteinExistence type="predicted"/>
<dbReference type="PROSITE" id="PS00134">
    <property type="entry name" value="TRYPSIN_HIS"/>
    <property type="match status" value="1"/>
</dbReference>
<keyword evidence="9 17" id="KW-0720">Serine protease</keyword>
<evidence type="ECO:0000256" key="12">
    <source>
        <dbReference type="ARBA" id="ARBA00036320"/>
    </source>
</evidence>
<dbReference type="SUPFAM" id="SSF50494">
    <property type="entry name" value="Trypsin-like serine proteases"/>
    <property type="match status" value="1"/>
</dbReference>
<dbReference type="Gene3D" id="2.10.25.10">
    <property type="entry name" value="Laminin"/>
    <property type="match status" value="2"/>
</dbReference>
<dbReference type="InterPro" id="IPR012224">
    <property type="entry name" value="Pept_S1A_FX"/>
</dbReference>
<dbReference type="CDD" id="cd00190">
    <property type="entry name" value="Tryp_SPc"/>
    <property type="match status" value="1"/>
</dbReference>
<evidence type="ECO:0000256" key="15">
    <source>
        <dbReference type="PROSITE-ProRule" id="PRU00076"/>
    </source>
</evidence>
<comment type="subcellular location">
    <subcellularLocation>
        <location evidence="1">Secreted</location>
        <location evidence="1">Extracellular space</location>
    </subcellularLocation>
</comment>
<dbReference type="InterPro" id="IPR043504">
    <property type="entry name" value="Peptidase_S1_PA_chymotrypsin"/>
</dbReference>
<feature type="disulfide bond" evidence="15">
    <location>
        <begin position="151"/>
        <end position="168"/>
    </location>
</feature>
<comment type="caution">
    <text evidence="15">Lacks conserved residue(s) required for the propagation of feature annotation.</text>
</comment>
<evidence type="ECO:0000256" key="9">
    <source>
        <dbReference type="ARBA" id="ARBA00022825"/>
    </source>
</evidence>
<feature type="domain" description="Kringle" evidence="20">
    <location>
        <begin position="185"/>
        <end position="262"/>
    </location>
</feature>
<feature type="domain" description="EGF-like" evidence="19">
    <location>
        <begin position="104"/>
        <end position="141"/>
    </location>
</feature>
<keyword evidence="7" id="KW-0677">Repeat</keyword>
<dbReference type="InterPro" id="IPR001881">
    <property type="entry name" value="EGF-like_Ca-bd_dom"/>
</dbReference>
<keyword evidence="10 15" id="KW-1015">Disulfide bond</keyword>
<dbReference type="Pfam" id="PF00008">
    <property type="entry name" value="EGF"/>
    <property type="match status" value="2"/>
</dbReference>
<evidence type="ECO:0000256" key="17">
    <source>
        <dbReference type="RuleBase" id="RU363034"/>
    </source>
</evidence>
<feature type="domain" description="EGF-like" evidence="19">
    <location>
        <begin position="65"/>
        <end position="102"/>
    </location>
</feature>
<dbReference type="PANTHER" id="PTHR24264:SF40">
    <property type="entry name" value="HYALURONAN-BINDING PROTEIN 2"/>
    <property type="match status" value="1"/>
</dbReference>
<dbReference type="PROSITE" id="PS50070">
    <property type="entry name" value="KRINGLE_2"/>
    <property type="match status" value="1"/>
</dbReference>
<sequence>MGPALLLLLLLGLTLASLSPSATGSVQGSPDHHASIDEDYAYYDYTEDPSTGDYDLSWLTELFDVLDECDPNPCLNNGVCKNLVDGGYKCSCPRPYKGKQCQATEDPCKKAKCGRGECVLTQTAPFYECKCDPPFQGPDCRKASRCKPNPCMNGGTCKKGRTRTKFECACPAGYSGKFCQVGPNDCVEGDGESYRGFVSVTEDGVNCLPWNSHLIPGGVLDDTIDGLGPHSYCRNPDGESAPWCFIRKKKKLDWDFCNIRKCSGSDIVPTVPPTIPVINEATDPPSSGQFAQCGKPEPGRATARIFGGRKALPAAHPWQASLQIKPRGSFSPFRHSCGGILVGSCWVLTAAHCINPMDEMQVELGGINLDKTEEFEQIIPVEKAIIHEDYREAPDALHNDVAMLRLKGPKGQCAKETRFVKTACLPSGPLPDSTECSISGWGATEQDVYSNQLLSAKVRLISKERCTAPTVYGTRLDESMICAGKMEGGVDSCQGDSGGPLVCQKDGTYYVYGVVSWGDSCGVKNKPGLYARVNHFIDWIAAKLLSD</sequence>
<dbReference type="Gene3D" id="2.40.10.10">
    <property type="entry name" value="Trypsin-like serine proteases"/>
    <property type="match status" value="1"/>
</dbReference>
<dbReference type="InterPro" id="IPR000001">
    <property type="entry name" value="Kringle"/>
</dbReference>
<dbReference type="InterPro" id="IPR018056">
    <property type="entry name" value="Kringle_CS"/>
</dbReference>
<evidence type="ECO:0000313" key="23">
    <source>
        <dbReference type="Proteomes" id="UP000823561"/>
    </source>
</evidence>
<feature type="domain" description="Peptidase S1" evidence="21">
    <location>
        <begin position="305"/>
        <end position="545"/>
    </location>
</feature>
<dbReference type="Pfam" id="PF00089">
    <property type="entry name" value="Trypsin"/>
    <property type="match status" value="1"/>
</dbReference>
<evidence type="ECO:0000259" key="20">
    <source>
        <dbReference type="PROSITE" id="PS50070"/>
    </source>
</evidence>
<evidence type="ECO:0000256" key="13">
    <source>
        <dbReference type="ARBA" id="ARBA00038868"/>
    </source>
</evidence>
<feature type="disulfide bond" evidence="15">
    <location>
        <begin position="131"/>
        <end position="140"/>
    </location>
</feature>
<evidence type="ECO:0000256" key="14">
    <source>
        <dbReference type="PIRSR" id="PIRSR001143-1"/>
    </source>
</evidence>
<feature type="active site" description="Charge relay system" evidence="14">
    <location>
        <position position="400"/>
    </location>
</feature>
<keyword evidence="8 17" id="KW-0378">Hydrolase</keyword>
<evidence type="ECO:0000259" key="21">
    <source>
        <dbReference type="PROSITE" id="PS50240"/>
    </source>
</evidence>
<dbReference type="SMART" id="SM00179">
    <property type="entry name" value="EGF_CA"/>
    <property type="match status" value="2"/>
</dbReference>
<evidence type="ECO:0000259" key="19">
    <source>
        <dbReference type="PROSITE" id="PS50026"/>
    </source>
</evidence>
<evidence type="ECO:0000256" key="16">
    <source>
        <dbReference type="PROSITE-ProRule" id="PRU00121"/>
    </source>
</evidence>
<dbReference type="InterPro" id="IPR050127">
    <property type="entry name" value="Serine_Proteases_S1"/>
</dbReference>
<dbReference type="PROSITE" id="PS01186">
    <property type="entry name" value="EGF_2"/>
    <property type="match status" value="3"/>
</dbReference>
<feature type="signal peptide" evidence="18">
    <location>
        <begin position="1"/>
        <end position="16"/>
    </location>
</feature>
<dbReference type="CDD" id="cd00054">
    <property type="entry name" value="EGF_CA"/>
    <property type="match status" value="2"/>
</dbReference>
<keyword evidence="3 15" id="KW-0245">EGF-like domain</keyword>
<keyword evidence="5 17" id="KW-0645">Protease</keyword>
<feature type="active site" description="Charge relay system" evidence="14">
    <location>
        <position position="497"/>
    </location>
</feature>
<evidence type="ECO:0000256" key="2">
    <source>
        <dbReference type="ARBA" id="ARBA00022525"/>
    </source>
</evidence>
<evidence type="ECO:0000256" key="3">
    <source>
        <dbReference type="ARBA" id="ARBA00022536"/>
    </source>
</evidence>
<name>A0AAV6FIJ6_9TELE</name>
<dbReference type="SMART" id="SM00130">
    <property type="entry name" value="KR"/>
    <property type="match status" value="1"/>
</dbReference>
<keyword evidence="11" id="KW-0325">Glycoprotein</keyword>
<dbReference type="SMART" id="SM00181">
    <property type="entry name" value="EGF"/>
    <property type="match status" value="3"/>
</dbReference>
<keyword evidence="4 16" id="KW-0420">Kringle</keyword>
<dbReference type="InterPro" id="IPR038178">
    <property type="entry name" value="Kringle_sf"/>
</dbReference>
<dbReference type="SUPFAM" id="SSF57440">
    <property type="entry name" value="Kringle-like"/>
    <property type="match status" value="1"/>
</dbReference>
<evidence type="ECO:0000256" key="18">
    <source>
        <dbReference type="SAM" id="SignalP"/>
    </source>
</evidence>
<evidence type="ECO:0000256" key="4">
    <source>
        <dbReference type="ARBA" id="ARBA00022572"/>
    </source>
</evidence>
<dbReference type="FunFam" id="2.40.20.10:FF:000001">
    <property type="entry name" value="Urokinase-type plasminogen activator"/>
    <property type="match status" value="1"/>
</dbReference>
<organism evidence="22 23">
    <name type="scientific">Alosa alosa</name>
    <name type="common">allis shad</name>
    <dbReference type="NCBI Taxonomy" id="278164"/>
    <lineage>
        <taxon>Eukaryota</taxon>
        <taxon>Metazoa</taxon>
        <taxon>Chordata</taxon>
        <taxon>Craniata</taxon>
        <taxon>Vertebrata</taxon>
        <taxon>Euteleostomi</taxon>
        <taxon>Actinopterygii</taxon>
        <taxon>Neopterygii</taxon>
        <taxon>Teleostei</taxon>
        <taxon>Clupei</taxon>
        <taxon>Clupeiformes</taxon>
        <taxon>Clupeoidei</taxon>
        <taxon>Clupeidae</taxon>
        <taxon>Alosa</taxon>
    </lineage>
</organism>
<dbReference type="FunFam" id="2.40.10.10:FF:000069">
    <property type="entry name" value="Hyaluronan-binding protein 2"/>
    <property type="match status" value="1"/>
</dbReference>
<dbReference type="AlphaFoldDB" id="A0AAV6FIJ6"/>
<dbReference type="SUPFAM" id="SSF57196">
    <property type="entry name" value="EGF/Laminin"/>
    <property type="match status" value="2"/>
</dbReference>
<reference evidence="22" key="1">
    <citation type="submission" date="2020-10" db="EMBL/GenBank/DDBJ databases">
        <title>Chromosome-scale genome assembly of the Allis shad, Alosa alosa.</title>
        <authorList>
            <person name="Margot Z."/>
            <person name="Christophe K."/>
            <person name="Cabau C."/>
            <person name="Louis A."/>
            <person name="Berthelot C."/>
            <person name="Parey E."/>
            <person name="Roest Crollius H."/>
            <person name="Montfort J."/>
            <person name="Robinson-Rechavi M."/>
            <person name="Bucao C."/>
            <person name="Bouchez O."/>
            <person name="Gislard M."/>
            <person name="Lluch J."/>
            <person name="Milhes M."/>
            <person name="Lampietro C."/>
            <person name="Lopez Roques C."/>
            <person name="Donnadieu C."/>
            <person name="Braasch I."/>
            <person name="Desvignes T."/>
            <person name="Postlethwait J."/>
            <person name="Bobe J."/>
            <person name="Guiguen Y."/>
        </authorList>
    </citation>
    <scope>NUCLEOTIDE SEQUENCE</scope>
    <source>
        <strain evidence="22">M-15738</strain>
        <tissue evidence="22">Blood</tissue>
    </source>
</reference>
<dbReference type="EC" id="3.4.21.4" evidence="13"/>
<dbReference type="PANTHER" id="PTHR24264">
    <property type="entry name" value="TRYPSIN-RELATED"/>
    <property type="match status" value="1"/>
</dbReference>
<dbReference type="GO" id="GO:0004252">
    <property type="term" value="F:serine-type endopeptidase activity"/>
    <property type="evidence" value="ECO:0007669"/>
    <property type="project" value="UniProtKB-EC"/>
</dbReference>
<dbReference type="SMART" id="SM00020">
    <property type="entry name" value="Tryp_SPc"/>
    <property type="match status" value="1"/>
</dbReference>
<dbReference type="InterPro" id="IPR009003">
    <property type="entry name" value="Peptidase_S1_PA"/>
</dbReference>
<feature type="chain" id="PRO_5043585592" description="trypsin" evidence="18">
    <location>
        <begin position="17"/>
        <end position="547"/>
    </location>
</feature>
<feature type="disulfide bond" evidence="15">
    <location>
        <begin position="170"/>
        <end position="179"/>
    </location>
</feature>
<dbReference type="InterPro" id="IPR001314">
    <property type="entry name" value="Peptidase_S1A"/>
</dbReference>
<dbReference type="Pfam" id="PF00051">
    <property type="entry name" value="Kringle"/>
    <property type="match status" value="1"/>
</dbReference>